<dbReference type="EMBL" id="VBZC01000010">
    <property type="protein sequence ID" value="TLS46145.1"/>
    <property type="molecule type" value="Genomic_DNA"/>
</dbReference>
<gene>
    <name evidence="1" type="ORF">FE633_11450</name>
</gene>
<proteinExistence type="predicted"/>
<protein>
    <recommendedName>
        <fullName evidence="3">Hydrogenase maturation nickel metallochaperone HypA</fullName>
    </recommendedName>
</protein>
<sequence length="96" mass="10401">MNVEEDLLSVPPEDGYVDGNAVAGAMSLALGRDATTIVLECAECGDRHRVAETRVYLRCPGMVVRCPACSACEVLLVDRPRRLQLTLMSIRTLGLP</sequence>
<accession>A0A5R9G3K7</accession>
<evidence type="ECO:0000313" key="2">
    <source>
        <dbReference type="Proteomes" id="UP000305906"/>
    </source>
</evidence>
<comment type="caution">
    <text evidence="1">The sequence shown here is derived from an EMBL/GenBank/DDBJ whole genome shotgun (WGS) entry which is preliminary data.</text>
</comment>
<evidence type="ECO:0008006" key="3">
    <source>
        <dbReference type="Google" id="ProtNLM"/>
    </source>
</evidence>
<dbReference type="Pfam" id="PF20120">
    <property type="entry name" value="DUF6510"/>
    <property type="match status" value="1"/>
</dbReference>
<reference evidence="1 2" key="1">
    <citation type="submission" date="2019-05" db="EMBL/GenBank/DDBJ databases">
        <title>Streptomyces sp. NEAU-C151, a novel actinomycete isolated from soil.</title>
        <authorList>
            <person name="Han L."/>
            <person name="Jiang H."/>
        </authorList>
    </citation>
    <scope>NUCLEOTIDE SEQUENCE [LARGE SCALE GENOMIC DNA]</scope>
    <source>
        <strain evidence="1 2">NEAU-C151</strain>
    </source>
</reference>
<keyword evidence="2" id="KW-1185">Reference proteome</keyword>
<dbReference type="Proteomes" id="UP000305906">
    <property type="component" value="Unassembled WGS sequence"/>
</dbReference>
<evidence type="ECO:0000313" key="1">
    <source>
        <dbReference type="EMBL" id="TLS46145.1"/>
    </source>
</evidence>
<dbReference type="AlphaFoldDB" id="A0A5R9G3K7"/>
<dbReference type="InterPro" id="IPR045423">
    <property type="entry name" value="DUF6510"/>
</dbReference>
<dbReference type="RefSeq" id="WP_138045019.1">
    <property type="nucleotide sequence ID" value="NZ_VBZC01000010.1"/>
</dbReference>
<name>A0A5R9G3K7_9ACTN</name>
<organism evidence="1 2">
    <name type="scientific">Streptomyces montanus</name>
    <dbReference type="NCBI Taxonomy" id="2580423"/>
    <lineage>
        <taxon>Bacteria</taxon>
        <taxon>Bacillati</taxon>
        <taxon>Actinomycetota</taxon>
        <taxon>Actinomycetes</taxon>
        <taxon>Kitasatosporales</taxon>
        <taxon>Streptomycetaceae</taxon>
        <taxon>Streptomyces</taxon>
    </lineage>
</organism>